<feature type="compositionally biased region" description="Basic residues" evidence="13">
    <location>
        <begin position="852"/>
        <end position="866"/>
    </location>
</feature>
<dbReference type="Proteomes" id="UP000054845">
    <property type="component" value="Unassembled WGS sequence"/>
</dbReference>
<dbReference type="GO" id="GO:0005524">
    <property type="term" value="F:ATP binding"/>
    <property type="evidence" value="ECO:0007669"/>
    <property type="project" value="UniProtKB-KW"/>
</dbReference>
<dbReference type="Pfam" id="PF00270">
    <property type="entry name" value="DEAD"/>
    <property type="match status" value="1"/>
</dbReference>
<dbReference type="PANTHER" id="PTHR47959:SF1">
    <property type="entry name" value="ATP-DEPENDENT RNA HELICASE DBPA"/>
    <property type="match status" value="1"/>
</dbReference>
<keyword evidence="5" id="KW-0378">Hydrolase</keyword>
<keyword evidence="6" id="KW-0347">Helicase</keyword>
<evidence type="ECO:0000256" key="8">
    <source>
        <dbReference type="ARBA" id="ARBA00022884"/>
    </source>
</evidence>
<evidence type="ECO:0000256" key="6">
    <source>
        <dbReference type="ARBA" id="ARBA00022806"/>
    </source>
</evidence>
<feature type="compositionally biased region" description="Acidic residues" evidence="13">
    <location>
        <begin position="58"/>
        <end position="77"/>
    </location>
</feature>
<evidence type="ECO:0000256" key="1">
    <source>
        <dbReference type="ARBA" id="ARBA00004123"/>
    </source>
</evidence>
<dbReference type="PROSITE" id="PS00039">
    <property type="entry name" value="DEAD_ATP_HELICASE"/>
    <property type="match status" value="1"/>
</dbReference>
<reference evidence="17 18" key="1">
    <citation type="submission" date="2014-09" db="EMBL/GenBank/DDBJ databases">
        <authorList>
            <person name="Magalhaes I.L.F."/>
            <person name="Oliveira U."/>
            <person name="Santos F.R."/>
            <person name="Vidigal T.H.D.A."/>
            <person name="Brescovit A.D."/>
            <person name="Santos A.J."/>
        </authorList>
    </citation>
    <scope>NUCLEOTIDE SEQUENCE [LARGE SCALE GENOMIC DNA]</scope>
</reference>
<feature type="compositionally biased region" description="Low complexity" evidence="13">
    <location>
        <begin position="12"/>
        <end position="47"/>
    </location>
</feature>
<feature type="region of interest" description="Disordered" evidence="13">
    <location>
        <begin position="762"/>
        <end position="904"/>
    </location>
</feature>
<feature type="region of interest" description="Disordered" evidence="13">
    <location>
        <begin position="1"/>
        <end position="130"/>
    </location>
</feature>
<evidence type="ECO:0000256" key="2">
    <source>
        <dbReference type="ARBA" id="ARBA00012552"/>
    </source>
</evidence>
<feature type="domain" description="DEAD-box RNA helicase Q" evidence="16">
    <location>
        <begin position="309"/>
        <end position="337"/>
    </location>
</feature>
<dbReference type="EMBL" id="CCYA01000258">
    <property type="protein sequence ID" value="CEH15195.1"/>
    <property type="molecule type" value="Genomic_DNA"/>
</dbReference>
<evidence type="ECO:0000259" key="14">
    <source>
        <dbReference type="PROSITE" id="PS51192"/>
    </source>
</evidence>
<dbReference type="GO" id="GO:0042254">
    <property type="term" value="P:ribosome biogenesis"/>
    <property type="evidence" value="ECO:0007669"/>
    <property type="project" value="UniProtKB-KW"/>
</dbReference>
<evidence type="ECO:0000259" key="16">
    <source>
        <dbReference type="PROSITE" id="PS51195"/>
    </source>
</evidence>
<sequence>MAASKGRGRIGNGAVAVAGDGAAAGGSRAAQSSAKSRSAPAAAAAKNKGGDDLILTIDSDDEVSAAGESEAEMEWQQEGDHNIHPSSSTFTRLHSSSQPGLGTSKSKSTLSMKSKVSGNAQGLREGSDGQAWKMDKDFVFDLQGDGYGLGLGYEGKGSGADVRDKGQAGRGLTVDDIIEKRRVKVVLPDDDEEEKEQEGKQQEQEGAQEEEEEESSDEEAFGAGARRAQRQVQQAGEEGNVSEDEDDEDEEDEGEGEDDDDAAESDSSVDQDEQTDETEIDRAKKAAFFAHEEGTDAGGKSNGDPAGASSFSSLNLSRALLRALSTLSYHQPTPIQARAIPVALAGKDIVAGAVTGSGKTAAFIIPVLERLLHRPMTESRSRVLVLLPTRELAVQCAAVGNAIGKFANVNFCLAVGGLSLKAQEKELRSRPEVIIATPGRLIDHLQNSPSFNLDSIEILIMDEADRMLEEGFREELKEIISSCPTKRQSMLFSATMTDSVDELINLGLRRPVRIFVDPKRSTAKNLVQEFVRVRGAASNGEDAEQVQLTTLGQGNRRTEESMRPALLLSLCLRTFTHQVIIFVRSKKLAHQLKIIFGLVGLTACELHGDLSQELRLQSLDSFRNGRVDYMIATDLASRGLDIKNVQTVINYDMPNSFDVYLHRVGRTARAGKEGRSVTLVGEQDRKLLKLAIKGSKEENIKHRLVPADHVNIMLEKLDQLKETVREVMSEEKEMRELDIAERELRKGENVEKHREEIMSRPKRTWFQSEKEKNASKDASVADYLSKGEKRKADGTKRGKYDGLSRKQKRSKQMKEEIAKEKSQSSVDASIRAAKKSSRPASLGMPDTSFSKKAQKKDAGKKRKSKSKSSSSRKVTGKGAGFARDLGERSTGRNASGKKSNGGKR</sequence>
<dbReference type="GO" id="GO:0003723">
    <property type="term" value="F:RNA binding"/>
    <property type="evidence" value="ECO:0007669"/>
    <property type="project" value="UniProtKB-KW"/>
</dbReference>
<dbReference type="InterPro" id="IPR050079">
    <property type="entry name" value="DEAD_box_RNA_helicase"/>
</dbReference>
<feature type="compositionally biased region" description="Acidic residues" evidence="13">
    <location>
        <begin position="240"/>
        <end position="279"/>
    </location>
</feature>
<dbReference type="PROSITE" id="PS51195">
    <property type="entry name" value="Q_MOTIF"/>
    <property type="match status" value="1"/>
</dbReference>
<dbReference type="InterPro" id="IPR014001">
    <property type="entry name" value="Helicase_ATP-bd"/>
</dbReference>
<keyword evidence="4" id="KW-0547">Nucleotide-binding</keyword>
<dbReference type="AlphaFoldDB" id="A0A0P1BHD7"/>
<dbReference type="PROSITE" id="PS51192">
    <property type="entry name" value="HELICASE_ATP_BIND_1"/>
    <property type="match status" value="1"/>
</dbReference>
<dbReference type="PROSITE" id="PS51194">
    <property type="entry name" value="HELICASE_CTER"/>
    <property type="match status" value="1"/>
</dbReference>
<feature type="compositionally biased region" description="Low complexity" evidence="13">
    <location>
        <begin position="221"/>
        <end position="239"/>
    </location>
</feature>
<dbReference type="InterPro" id="IPR001650">
    <property type="entry name" value="Helicase_C-like"/>
</dbReference>
<dbReference type="Pfam" id="PF00271">
    <property type="entry name" value="Helicase_C"/>
    <property type="match status" value="1"/>
</dbReference>
<feature type="short sequence motif" description="Q motif" evidence="11">
    <location>
        <begin position="309"/>
        <end position="337"/>
    </location>
</feature>
<feature type="domain" description="Helicase C-terminal" evidence="15">
    <location>
        <begin position="566"/>
        <end position="718"/>
    </location>
</feature>
<comment type="subcellular location">
    <subcellularLocation>
        <location evidence="1">Nucleus</location>
    </subcellularLocation>
</comment>
<evidence type="ECO:0000256" key="13">
    <source>
        <dbReference type="SAM" id="MobiDB-lite"/>
    </source>
</evidence>
<dbReference type="STRING" id="401625.A0A0P1BHD7"/>
<feature type="compositionally biased region" description="Basic and acidic residues" evidence="13">
    <location>
        <begin position="812"/>
        <end position="822"/>
    </location>
</feature>
<keyword evidence="12" id="KW-0175">Coiled coil</keyword>
<feature type="coiled-coil region" evidence="12">
    <location>
        <begin position="710"/>
        <end position="750"/>
    </location>
</feature>
<keyword evidence="3" id="KW-0690">Ribosome biogenesis</keyword>
<dbReference type="Gene3D" id="3.40.50.300">
    <property type="entry name" value="P-loop containing nucleotide triphosphate hydrolases"/>
    <property type="match status" value="2"/>
</dbReference>
<feature type="compositionally biased region" description="Acidic residues" evidence="13">
    <location>
        <begin position="206"/>
        <end position="220"/>
    </location>
</feature>
<dbReference type="GO" id="GO:0010467">
    <property type="term" value="P:gene expression"/>
    <property type="evidence" value="ECO:0007669"/>
    <property type="project" value="UniProtKB-ARBA"/>
</dbReference>
<keyword evidence="7" id="KW-0067">ATP-binding</keyword>
<evidence type="ECO:0000256" key="9">
    <source>
        <dbReference type="ARBA" id="ARBA00023242"/>
    </source>
</evidence>
<evidence type="ECO:0000313" key="18">
    <source>
        <dbReference type="Proteomes" id="UP000054845"/>
    </source>
</evidence>
<keyword evidence="9" id="KW-0539">Nucleus</keyword>
<dbReference type="CDD" id="cd17947">
    <property type="entry name" value="DEADc_DDX27"/>
    <property type="match status" value="1"/>
</dbReference>
<feature type="domain" description="Helicase ATP-binding" evidence="14">
    <location>
        <begin position="340"/>
        <end position="514"/>
    </location>
</feature>
<dbReference type="GO" id="GO:0016787">
    <property type="term" value="F:hydrolase activity"/>
    <property type="evidence" value="ECO:0007669"/>
    <property type="project" value="UniProtKB-KW"/>
</dbReference>
<evidence type="ECO:0000256" key="10">
    <source>
        <dbReference type="ARBA" id="ARBA00047984"/>
    </source>
</evidence>
<dbReference type="InterPro" id="IPR014014">
    <property type="entry name" value="RNA_helicase_DEAD_Q_motif"/>
</dbReference>
<dbReference type="SMART" id="SM00487">
    <property type="entry name" value="DEXDc"/>
    <property type="match status" value="1"/>
</dbReference>
<dbReference type="PANTHER" id="PTHR47959">
    <property type="entry name" value="ATP-DEPENDENT RNA HELICASE RHLE-RELATED"/>
    <property type="match status" value="1"/>
</dbReference>
<evidence type="ECO:0000313" key="17">
    <source>
        <dbReference type="EMBL" id="CEH15195.1"/>
    </source>
</evidence>
<dbReference type="InterPro" id="IPR011545">
    <property type="entry name" value="DEAD/DEAH_box_helicase_dom"/>
</dbReference>
<name>A0A0P1BHD7_9BASI</name>
<evidence type="ECO:0000256" key="4">
    <source>
        <dbReference type="ARBA" id="ARBA00022741"/>
    </source>
</evidence>
<evidence type="ECO:0000256" key="12">
    <source>
        <dbReference type="SAM" id="Coils"/>
    </source>
</evidence>
<comment type="catalytic activity">
    <reaction evidence="10">
        <text>ATP + H2O = ADP + phosphate + H(+)</text>
        <dbReference type="Rhea" id="RHEA:13065"/>
        <dbReference type="ChEBI" id="CHEBI:15377"/>
        <dbReference type="ChEBI" id="CHEBI:15378"/>
        <dbReference type="ChEBI" id="CHEBI:30616"/>
        <dbReference type="ChEBI" id="CHEBI:43474"/>
        <dbReference type="ChEBI" id="CHEBI:456216"/>
        <dbReference type="EC" id="3.6.4.13"/>
    </reaction>
</comment>
<accession>A0A0P1BHD7</accession>
<protein>
    <recommendedName>
        <fullName evidence="2">RNA helicase</fullName>
        <ecNumber evidence="2">3.6.4.13</ecNumber>
    </recommendedName>
</protein>
<evidence type="ECO:0000256" key="11">
    <source>
        <dbReference type="PROSITE-ProRule" id="PRU00552"/>
    </source>
</evidence>
<dbReference type="GO" id="GO:0005634">
    <property type="term" value="C:nucleus"/>
    <property type="evidence" value="ECO:0007669"/>
    <property type="project" value="UniProtKB-SubCell"/>
</dbReference>
<dbReference type="SUPFAM" id="SSF52540">
    <property type="entry name" value="P-loop containing nucleoside triphosphate hydrolases"/>
    <property type="match status" value="2"/>
</dbReference>
<evidence type="ECO:0000256" key="3">
    <source>
        <dbReference type="ARBA" id="ARBA00022517"/>
    </source>
</evidence>
<dbReference type="GO" id="GO:0005829">
    <property type="term" value="C:cytosol"/>
    <property type="evidence" value="ECO:0007669"/>
    <property type="project" value="TreeGrafter"/>
</dbReference>
<dbReference type="InterPro" id="IPR000629">
    <property type="entry name" value="RNA-helicase_DEAD-box_CS"/>
</dbReference>
<keyword evidence="8" id="KW-0694">RNA-binding</keyword>
<feature type="region of interest" description="Disordered" evidence="13">
    <location>
        <begin position="149"/>
        <end position="279"/>
    </location>
</feature>
<feature type="compositionally biased region" description="Gly residues" evidence="13">
    <location>
        <begin position="149"/>
        <end position="158"/>
    </location>
</feature>
<dbReference type="InterPro" id="IPR027417">
    <property type="entry name" value="P-loop_NTPase"/>
</dbReference>
<feature type="compositionally biased region" description="Low complexity" evidence="13">
    <location>
        <begin position="104"/>
        <end position="117"/>
    </location>
</feature>
<feature type="compositionally biased region" description="Low complexity" evidence="13">
    <location>
        <begin position="86"/>
        <end position="97"/>
    </location>
</feature>
<evidence type="ECO:0000259" key="15">
    <source>
        <dbReference type="PROSITE" id="PS51194"/>
    </source>
</evidence>
<dbReference type="EC" id="3.6.4.13" evidence="2"/>
<dbReference type="OrthoDB" id="10259843at2759"/>
<dbReference type="GO" id="GO:0003724">
    <property type="term" value="F:RNA helicase activity"/>
    <property type="evidence" value="ECO:0007669"/>
    <property type="project" value="UniProtKB-EC"/>
</dbReference>
<keyword evidence="18" id="KW-1185">Reference proteome</keyword>
<evidence type="ECO:0000256" key="7">
    <source>
        <dbReference type="ARBA" id="ARBA00022840"/>
    </source>
</evidence>
<feature type="compositionally biased region" description="Basic and acidic residues" evidence="13">
    <location>
        <begin position="785"/>
        <end position="804"/>
    </location>
</feature>
<evidence type="ECO:0000256" key="5">
    <source>
        <dbReference type="ARBA" id="ARBA00022801"/>
    </source>
</evidence>
<dbReference type="CDD" id="cd18787">
    <property type="entry name" value="SF2_C_DEAD"/>
    <property type="match status" value="1"/>
</dbReference>
<proteinExistence type="predicted"/>
<organism evidence="17 18">
    <name type="scientific">Ceraceosorus bombacis</name>
    <dbReference type="NCBI Taxonomy" id="401625"/>
    <lineage>
        <taxon>Eukaryota</taxon>
        <taxon>Fungi</taxon>
        <taxon>Dikarya</taxon>
        <taxon>Basidiomycota</taxon>
        <taxon>Ustilaginomycotina</taxon>
        <taxon>Exobasidiomycetes</taxon>
        <taxon>Ceraceosorales</taxon>
        <taxon>Ceraceosoraceae</taxon>
        <taxon>Ceraceosorus</taxon>
    </lineage>
</organism>
<dbReference type="SMART" id="SM00490">
    <property type="entry name" value="HELICc"/>
    <property type="match status" value="1"/>
</dbReference>